<dbReference type="OMA" id="LAKEHYT"/>
<dbReference type="CDD" id="cd01610">
    <property type="entry name" value="PAP2_like"/>
    <property type="match status" value="1"/>
</dbReference>
<dbReference type="GO" id="GO:0005886">
    <property type="term" value="C:plasma membrane"/>
    <property type="evidence" value="ECO:0007669"/>
    <property type="project" value="TreeGrafter"/>
</dbReference>
<evidence type="ECO:0000256" key="9">
    <source>
        <dbReference type="SAM" id="MobiDB-lite"/>
    </source>
</evidence>
<dbReference type="GO" id="GO:0033188">
    <property type="term" value="F:sphingomyelin synthase activity"/>
    <property type="evidence" value="ECO:0007669"/>
    <property type="project" value="TreeGrafter"/>
</dbReference>
<dbReference type="InterPro" id="IPR025749">
    <property type="entry name" value="Sphingomyelin_synth-like_dom"/>
</dbReference>
<evidence type="ECO:0000313" key="13">
    <source>
        <dbReference type="Proteomes" id="UP000006671"/>
    </source>
</evidence>
<evidence type="ECO:0000256" key="10">
    <source>
        <dbReference type="SAM" id="Phobius"/>
    </source>
</evidence>
<dbReference type="InParanoid" id="D2VKR1"/>
<feature type="region of interest" description="Disordered" evidence="9">
    <location>
        <begin position="1"/>
        <end position="21"/>
    </location>
</feature>
<dbReference type="PANTHER" id="PTHR21290:SF25">
    <property type="entry name" value="SPHINGOMYELIN SYNTHASE-RELATED PROTEIN 1"/>
    <property type="match status" value="1"/>
</dbReference>
<dbReference type="EMBL" id="GG738878">
    <property type="protein sequence ID" value="EFC42635.1"/>
    <property type="molecule type" value="Genomic_DNA"/>
</dbReference>
<gene>
    <name evidence="12" type="ORF">NAEGRDRAFT_69483</name>
</gene>
<dbReference type="KEGG" id="ngr:NAEGRDRAFT_69483"/>
<evidence type="ECO:0000256" key="1">
    <source>
        <dbReference type="ARBA" id="ARBA00004141"/>
    </source>
</evidence>
<dbReference type="GO" id="GO:0046513">
    <property type="term" value="P:ceramide biosynthetic process"/>
    <property type="evidence" value="ECO:0007669"/>
    <property type="project" value="TreeGrafter"/>
</dbReference>
<evidence type="ECO:0000256" key="4">
    <source>
        <dbReference type="ARBA" id="ARBA00022692"/>
    </source>
</evidence>
<feature type="domain" description="Sphingomyelin synthase-like" evidence="11">
    <location>
        <begin position="196"/>
        <end position="271"/>
    </location>
</feature>
<comment type="subcellular location">
    <subcellularLocation>
        <location evidence="1">Membrane</location>
        <topology evidence="1">Multi-pass membrane protein</topology>
    </subcellularLocation>
</comment>
<keyword evidence="8 10" id="KW-0472">Membrane</keyword>
<comment type="similarity">
    <text evidence="2">Belongs to the sphingomyelin synthase family.</text>
</comment>
<keyword evidence="3" id="KW-0808">Transferase</keyword>
<feature type="transmembrane region" description="Helical" evidence="10">
    <location>
        <begin position="105"/>
        <end position="127"/>
    </location>
</feature>
<dbReference type="GeneID" id="8852821"/>
<keyword evidence="13" id="KW-1185">Reference proteome</keyword>
<organism evidence="13">
    <name type="scientific">Naegleria gruberi</name>
    <name type="common">Amoeba</name>
    <dbReference type="NCBI Taxonomy" id="5762"/>
    <lineage>
        <taxon>Eukaryota</taxon>
        <taxon>Discoba</taxon>
        <taxon>Heterolobosea</taxon>
        <taxon>Tetramitia</taxon>
        <taxon>Eutetramitia</taxon>
        <taxon>Vahlkampfiidae</taxon>
        <taxon>Naegleria</taxon>
    </lineage>
</organism>
<feature type="transmembrane region" description="Helical" evidence="10">
    <location>
        <begin position="231"/>
        <end position="248"/>
    </location>
</feature>
<feature type="transmembrane region" description="Helical" evidence="10">
    <location>
        <begin position="254"/>
        <end position="274"/>
    </location>
</feature>
<feature type="transmembrane region" description="Helical" evidence="10">
    <location>
        <begin position="200"/>
        <end position="219"/>
    </location>
</feature>
<dbReference type="GO" id="GO:0047493">
    <property type="term" value="F:ceramide cholinephosphotransferase activity"/>
    <property type="evidence" value="ECO:0007669"/>
    <property type="project" value="TreeGrafter"/>
</dbReference>
<evidence type="ECO:0000256" key="7">
    <source>
        <dbReference type="ARBA" id="ARBA00023098"/>
    </source>
</evidence>
<evidence type="ECO:0000256" key="5">
    <source>
        <dbReference type="ARBA" id="ARBA00022919"/>
    </source>
</evidence>
<keyword evidence="6 10" id="KW-1133">Transmembrane helix</keyword>
<dbReference type="RefSeq" id="XP_002675379.1">
    <property type="nucleotide sequence ID" value="XM_002675333.1"/>
</dbReference>
<dbReference type="InterPro" id="IPR045221">
    <property type="entry name" value="Sphingomyelin_synth-like"/>
</dbReference>
<dbReference type="VEuPathDB" id="AmoebaDB:NAEGRDRAFT_69483"/>
<dbReference type="GO" id="GO:0005789">
    <property type="term" value="C:endoplasmic reticulum membrane"/>
    <property type="evidence" value="ECO:0007669"/>
    <property type="project" value="TreeGrafter"/>
</dbReference>
<dbReference type="eggNOG" id="KOG3058">
    <property type="taxonomic scope" value="Eukaryota"/>
</dbReference>
<proteinExistence type="inferred from homology"/>
<evidence type="ECO:0000313" key="12">
    <source>
        <dbReference type="EMBL" id="EFC42635.1"/>
    </source>
</evidence>
<dbReference type="Proteomes" id="UP000006671">
    <property type="component" value="Unassembled WGS sequence"/>
</dbReference>
<protein>
    <submittedName>
        <fullName evidence="12">Predicted protein</fullName>
    </submittedName>
</protein>
<keyword evidence="4 10" id="KW-0812">Transmembrane</keyword>
<evidence type="ECO:0000256" key="8">
    <source>
        <dbReference type="ARBA" id="ARBA00023136"/>
    </source>
</evidence>
<accession>D2VKR1</accession>
<evidence type="ECO:0000256" key="6">
    <source>
        <dbReference type="ARBA" id="ARBA00022989"/>
    </source>
</evidence>
<evidence type="ECO:0000256" key="3">
    <source>
        <dbReference type="ARBA" id="ARBA00022679"/>
    </source>
</evidence>
<feature type="transmembrane region" description="Helical" evidence="10">
    <location>
        <begin position="139"/>
        <end position="159"/>
    </location>
</feature>
<keyword evidence="7" id="KW-0443">Lipid metabolism</keyword>
<dbReference type="PANTHER" id="PTHR21290">
    <property type="entry name" value="SPHINGOMYELIN SYNTHETASE"/>
    <property type="match status" value="1"/>
</dbReference>
<dbReference type="AlphaFoldDB" id="D2VKR1"/>
<feature type="transmembrane region" description="Helical" evidence="10">
    <location>
        <begin position="59"/>
        <end position="81"/>
    </location>
</feature>
<name>D2VKR1_NAEGR</name>
<dbReference type="OrthoDB" id="422827at2759"/>
<sequence>MSSSLFETSSEMKHSSTFQQEDSQHNNMYYLNNTSKTIQEEQPEVFKYWKHVKILLKNIFILIYFFSSSLITKIVTMYMAIPNVKISQAPAHDILLSNLTKPIRIAFTLSETITGLLVVILITLSIFNKTHRFSIMSRLLFIVASIMNLRAVCIAVTTFSVPTIEYLQTCGQLQSLKPDERFVRAVNIFGFSGGETCGDYVFSGHATSLSVVCWFVWYYSNKEWVGRIWTNLLLIILHIVGCLGILLAKEHYTVDVLLACTISLLVCQLYHSYLKVASLEPHSKGLFFSVMEFDLSEETENVFDSSIFGYLYEKIDGNKTNFDLISDNV</sequence>
<evidence type="ECO:0000259" key="11">
    <source>
        <dbReference type="Pfam" id="PF14360"/>
    </source>
</evidence>
<evidence type="ECO:0000256" key="2">
    <source>
        <dbReference type="ARBA" id="ARBA00005441"/>
    </source>
</evidence>
<reference evidence="12 13" key="1">
    <citation type="journal article" date="2010" name="Cell">
        <title>The genome of Naegleria gruberi illuminates early eukaryotic versatility.</title>
        <authorList>
            <person name="Fritz-Laylin L.K."/>
            <person name="Prochnik S.E."/>
            <person name="Ginger M.L."/>
            <person name="Dacks J.B."/>
            <person name="Carpenter M.L."/>
            <person name="Field M.C."/>
            <person name="Kuo A."/>
            <person name="Paredez A."/>
            <person name="Chapman J."/>
            <person name="Pham J."/>
            <person name="Shu S."/>
            <person name="Neupane R."/>
            <person name="Cipriano M."/>
            <person name="Mancuso J."/>
            <person name="Tu H."/>
            <person name="Salamov A."/>
            <person name="Lindquist E."/>
            <person name="Shapiro H."/>
            <person name="Lucas S."/>
            <person name="Grigoriev I.V."/>
            <person name="Cande W.Z."/>
            <person name="Fulton C."/>
            <person name="Rokhsar D.S."/>
            <person name="Dawson S.C."/>
        </authorList>
    </citation>
    <scope>NUCLEOTIDE SEQUENCE [LARGE SCALE GENOMIC DNA]</scope>
    <source>
        <strain evidence="12 13">NEG-M</strain>
    </source>
</reference>
<dbReference type="GO" id="GO:0000139">
    <property type="term" value="C:Golgi membrane"/>
    <property type="evidence" value="ECO:0007669"/>
    <property type="project" value="TreeGrafter"/>
</dbReference>
<keyword evidence="5" id="KW-0746">Sphingolipid metabolism</keyword>
<dbReference type="Pfam" id="PF14360">
    <property type="entry name" value="PAP2_C"/>
    <property type="match status" value="1"/>
</dbReference>